<evidence type="ECO:0000313" key="3">
    <source>
        <dbReference type="Proteomes" id="UP000319852"/>
    </source>
</evidence>
<proteinExistence type="predicted"/>
<dbReference type="Proteomes" id="UP000319852">
    <property type="component" value="Chromosome"/>
</dbReference>
<sequence length="133" mass="14614">MASNLPFPSNENRQHTAAALASTTQAPWKRTSPTEPAPLMFQVCFCHGAATSYAYCDLREIRLRDAGFLQLGLLGMEKLLISIVGRNLSELADLIATGKLKSFTELGPRTFDRPETSPSIDKVTIETLTGHDY</sequence>
<feature type="compositionally biased region" description="Polar residues" evidence="1">
    <location>
        <begin position="21"/>
        <end position="32"/>
    </location>
</feature>
<keyword evidence="3" id="KW-1185">Reference proteome</keyword>
<gene>
    <name evidence="2" type="ORF">HG15A2_25660</name>
</gene>
<dbReference type="AlphaFoldDB" id="A0A517MWJ2"/>
<dbReference type="KEGG" id="amob:HG15A2_25660"/>
<dbReference type="OrthoDB" id="283085at2"/>
<evidence type="ECO:0000256" key="1">
    <source>
        <dbReference type="SAM" id="MobiDB-lite"/>
    </source>
</evidence>
<reference evidence="2 3" key="1">
    <citation type="submission" date="2019-02" db="EMBL/GenBank/DDBJ databases">
        <title>Deep-cultivation of Planctomycetes and their phenomic and genomic characterization uncovers novel biology.</title>
        <authorList>
            <person name="Wiegand S."/>
            <person name="Jogler M."/>
            <person name="Boedeker C."/>
            <person name="Pinto D."/>
            <person name="Vollmers J."/>
            <person name="Rivas-Marin E."/>
            <person name="Kohn T."/>
            <person name="Peeters S.H."/>
            <person name="Heuer A."/>
            <person name="Rast P."/>
            <person name="Oberbeckmann S."/>
            <person name="Bunk B."/>
            <person name="Jeske O."/>
            <person name="Meyerdierks A."/>
            <person name="Storesund J.E."/>
            <person name="Kallscheuer N."/>
            <person name="Luecker S."/>
            <person name="Lage O.M."/>
            <person name="Pohl T."/>
            <person name="Merkel B.J."/>
            <person name="Hornburger P."/>
            <person name="Mueller R.-W."/>
            <person name="Bruemmer F."/>
            <person name="Labrenz M."/>
            <person name="Spormann A.M."/>
            <person name="Op den Camp H."/>
            <person name="Overmann J."/>
            <person name="Amann R."/>
            <person name="Jetten M.S.M."/>
            <person name="Mascher T."/>
            <person name="Medema M.H."/>
            <person name="Devos D.P."/>
            <person name="Kaster A.-K."/>
            <person name="Ovreas L."/>
            <person name="Rohde M."/>
            <person name="Galperin M.Y."/>
            <person name="Jogler C."/>
        </authorList>
    </citation>
    <scope>NUCLEOTIDE SEQUENCE [LARGE SCALE GENOMIC DNA]</scope>
    <source>
        <strain evidence="2 3">HG15A2</strain>
    </source>
</reference>
<feature type="compositionally biased region" description="Polar residues" evidence="1">
    <location>
        <begin position="1"/>
        <end position="11"/>
    </location>
</feature>
<organism evidence="2 3">
    <name type="scientific">Adhaeretor mobilis</name>
    <dbReference type="NCBI Taxonomy" id="1930276"/>
    <lineage>
        <taxon>Bacteria</taxon>
        <taxon>Pseudomonadati</taxon>
        <taxon>Planctomycetota</taxon>
        <taxon>Planctomycetia</taxon>
        <taxon>Pirellulales</taxon>
        <taxon>Lacipirellulaceae</taxon>
        <taxon>Adhaeretor</taxon>
    </lineage>
</organism>
<name>A0A517MWJ2_9BACT</name>
<protein>
    <submittedName>
        <fullName evidence="2">Uncharacterized protein</fullName>
    </submittedName>
</protein>
<dbReference type="RefSeq" id="WP_145060494.1">
    <property type="nucleotide sequence ID" value="NZ_CP036263.1"/>
</dbReference>
<evidence type="ECO:0000313" key="2">
    <source>
        <dbReference type="EMBL" id="QDS99244.1"/>
    </source>
</evidence>
<feature type="region of interest" description="Disordered" evidence="1">
    <location>
        <begin position="1"/>
        <end position="32"/>
    </location>
</feature>
<dbReference type="EMBL" id="CP036263">
    <property type="protein sequence ID" value="QDS99244.1"/>
    <property type="molecule type" value="Genomic_DNA"/>
</dbReference>
<accession>A0A517MWJ2</accession>